<feature type="transmembrane region" description="Helical" evidence="1">
    <location>
        <begin position="230"/>
        <end position="258"/>
    </location>
</feature>
<keyword evidence="1" id="KW-0472">Membrane</keyword>
<keyword evidence="1" id="KW-0812">Transmembrane</keyword>
<feature type="transmembrane region" description="Helical" evidence="1">
    <location>
        <begin position="127"/>
        <end position="145"/>
    </location>
</feature>
<name>A0A4D4ME53_STRAX</name>
<sequence>MYRILLAAAALLKALATLFLGDWNRLRVNSFGRFRLERTWGAGQARLISAVHKPLVLARLLASVLLLVGIEPKAAIAILLVGFGHELCYEYRFNTIYIATCLCFLLPAGSLGTTLGLSDGVSTDNAWSQFLIVLLTVDVYWNSAYQKLRSRQFRTGLSLVQQAYIADTVRPRIVGREYWHPPTGVTAAMAAGAVPRQWRALPVLVIMLEILLPIGLLVPVLRPFAVAAGIALHLGFLSILPLRLAPFTLASLATYLLFVP</sequence>
<feature type="transmembrane region" description="Helical" evidence="1">
    <location>
        <begin position="95"/>
        <end position="115"/>
    </location>
</feature>
<dbReference type="EMBL" id="BJHX01000004">
    <property type="protein sequence ID" value="GDY70213.1"/>
    <property type="molecule type" value="Genomic_DNA"/>
</dbReference>
<proteinExistence type="predicted"/>
<evidence type="ECO:0000313" key="2">
    <source>
        <dbReference type="EMBL" id="GDY70213.1"/>
    </source>
</evidence>
<dbReference type="Proteomes" id="UP000299211">
    <property type="component" value="Unassembled WGS sequence"/>
</dbReference>
<dbReference type="AlphaFoldDB" id="A0A4D4ME53"/>
<evidence type="ECO:0000256" key="1">
    <source>
        <dbReference type="SAM" id="Phobius"/>
    </source>
</evidence>
<comment type="caution">
    <text evidence="2">The sequence shown here is derived from an EMBL/GenBank/DDBJ whole genome shotgun (WGS) entry which is preliminary data.</text>
</comment>
<dbReference type="Proteomes" id="UP000302139">
    <property type="component" value="Unassembled WGS sequence"/>
</dbReference>
<evidence type="ECO:0000313" key="3">
    <source>
        <dbReference type="EMBL" id="GDY80517.1"/>
    </source>
</evidence>
<gene>
    <name evidence="2" type="ORF">SAV14893_096060</name>
    <name evidence="3" type="ORF">SAV31267_100020</name>
</gene>
<dbReference type="EMBL" id="BJHY01000003">
    <property type="protein sequence ID" value="GDY80517.1"/>
    <property type="molecule type" value="Genomic_DNA"/>
</dbReference>
<feature type="transmembrane region" description="Helical" evidence="1">
    <location>
        <begin position="198"/>
        <end position="218"/>
    </location>
</feature>
<evidence type="ECO:0008006" key="6">
    <source>
        <dbReference type="Google" id="ProtNLM"/>
    </source>
</evidence>
<organism evidence="2 5">
    <name type="scientific">Streptomyces avermitilis</name>
    <dbReference type="NCBI Taxonomy" id="33903"/>
    <lineage>
        <taxon>Bacteria</taxon>
        <taxon>Bacillati</taxon>
        <taxon>Actinomycetota</taxon>
        <taxon>Actinomycetes</taxon>
        <taxon>Kitasatosporales</taxon>
        <taxon>Streptomycetaceae</taxon>
        <taxon>Streptomyces</taxon>
    </lineage>
</organism>
<reference evidence="2 5" key="2">
    <citation type="submission" date="2019-04" db="EMBL/GenBank/DDBJ databases">
        <title>Draft genome sequences of Streptomyces avermitilis NBRC 14893.</title>
        <authorList>
            <person name="Komaki H."/>
            <person name="Tamura T."/>
            <person name="Hosoyama A."/>
        </authorList>
    </citation>
    <scope>NUCLEOTIDE SEQUENCE [LARGE SCALE GENOMIC DNA]</scope>
    <source>
        <strain evidence="2 5">NBRC 14893</strain>
    </source>
</reference>
<reference evidence="3 4" key="1">
    <citation type="submission" date="2019-04" db="EMBL/GenBank/DDBJ databases">
        <title>Draft genome sequences of Streptomyces avermitilis ATCC 31267.</title>
        <authorList>
            <person name="Komaki H."/>
            <person name="Tamura T."/>
            <person name="Hosoyama A."/>
        </authorList>
    </citation>
    <scope>NUCLEOTIDE SEQUENCE [LARGE SCALE GENOMIC DNA]</scope>
    <source>
        <strain evidence="3 4">ATCC 31267</strain>
    </source>
</reference>
<keyword evidence="1" id="KW-1133">Transmembrane helix</keyword>
<evidence type="ECO:0000313" key="4">
    <source>
        <dbReference type="Proteomes" id="UP000299211"/>
    </source>
</evidence>
<dbReference type="STRING" id="33903.AQJ43_36605"/>
<protein>
    <recommendedName>
        <fullName evidence="6">HTTM domain-containing protein</fullName>
    </recommendedName>
</protein>
<feature type="transmembrane region" description="Helical" evidence="1">
    <location>
        <begin position="60"/>
        <end position="83"/>
    </location>
</feature>
<evidence type="ECO:0000313" key="5">
    <source>
        <dbReference type="Proteomes" id="UP000302139"/>
    </source>
</evidence>
<accession>A0A4D4ME53</accession>